<dbReference type="CDD" id="cd00188">
    <property type="entry name" value="TOPRIM"/>
    <property type="match status" value="1"/>
</dbReference>
<dbReference type="Gene3D" id="3.40.1360.10">
    <property type="match status" value="1"/>
</dbReference>
<evidence type="ECO:0000259" key="1">
    <source>
        <dbReference type="SMART" id="SM00493"/>
    </source>
</evidence>
<gene>
    <name evidence="2" type="ORF">ACH5RR_001329</name>
</gene>
<dbReference type="Pfam" id="PF13662">
    <property type="entry name" value="Toprim_4"/>
    <property type="match status" value="1"/>
</dbReference>
<organism evidence="2 3">
    <name type="scientific">Cinchona calisaya</name>
    <dbReference type="NCBI Taxonomy" id="153742"/>
    <lineage>
        <taxon>Eukaryota</taxon>
        <taxon>Viridiplantae</taxon>
        <taxon>Streptophyta</taxon>
        <taxon>Embryophyta</taxon>
        <taxon>Tracheophyta</taxon>
        <taxon>Spermatophyta</taxon>
        <taxon>Magnoliopsida</taxon>
        <taxon>eudicotyledons</taxon>
        <taxon>Gunneridae</taxon>
        <taxon>Pentapetalae</taxon>
        <taxon>asterids</taxon>
        <taxon>lamiids</taxon>
        <taxon>Gentianales</taxon>
        <taxon>Rubiaceae</taxon>
        <taxon>Cinchonoideae</taxon>
        <taxon>Cinchoneae</taxon>
        <taxon>Cinchona</taxon>
    </lineage>
</organism>
<dbReference type="SMART" id="SM00493">
    <property type="entry name" value="TOPRIM"/>
    <property type="match status" value="1"/>
</dbReference>
<sequence>MWMGRSDSWTNDNGDDQFGESNSYRQLTKGSLKLTPLGDELIAYFAGRNISKETLEKNYVMQVAGQKNVIAFTYRRNGIFVGCKYRTEEKKFWQEKGTEKVLYGLDDIREADEIIIVEGEIDKLSMEEAGISNCASVPAGAPQTVSVKELPTLEKDTGFQYLWNCKEYLNKASRIIIATDADVPGEALAEELARRLGRERCWRVCWPKKDEFSCFKDANEVLKHLGTNSLRDTIYGTELRHMLSEFTHSSCTEDVLL</sequence>
<comment type="caution">
    <text evidence="2">The sequence shown here is derived from an EMBL/GenBank/DDBJ whole genome shotgun (WGS) entry which is preliminary data.</text>
</comment>
<dbReference type="InterPro" id="IPR006171">
    <property type="entry name" value="TOPRIM_dom"/>
</dbReference>
<dbReference type="PANTHER" id="PTHR12873">
    <property type="entry name" value="T7-LIKE MITOCHONDRIAL DNA HELICASE"/>
    <property type="match status" value="1"/>
</dbReference>
<dbReference type="EMBL" id="JBJUIK010000001">
    <property type="protein sequence ID" value="KAL3537963.1"/>
    <property type="molecule type" value="Genomic_DNA"/>
</dbReference>
<dbReference type="InterPro" id="IPR027032">
    <property type="entry name" value="Twinkle-like"/>
</dbReference>
<dbReference type="PANTHER" id="PTHR12873:SF6">
    <property type="entry name" value="TOPRIM DOMAIN-CONTAINING PROTEIN"/>
    <property type="match status" value="1"/>
</dbReference>
<protein>
    <recommendedName>
        <fullName evidence="1">Toprim domain-containing protein</fullName>
    </recommendedName>
</protein>
<feature type="domain" description="Toprim" evidence="1">
    <location>
        <begin position="112"/>
        <end position="201"/>
    </location>
</feature>
<accession>A0ABD3B3W5</accession>
<name>A0ABD3B3W5_9GENT</name>
<reference evidence="2 3" key="1">
    <citation type="submission" date="2024-11" db="EMBL/GenBank/DDBJ databases">
        <title>A near-complete genome assembly of Cinchona calisaya.</title>
        <authorList>
            <person name="Lian D.C."/>
            <person name="Zhao X.W."/>
            <person name="Wei L."/>
        </authorList>
    </citation>
    <scope>NUCLEOTIDE SEQUENCE [LARGE SCALE GENOMIC DNA]</scope>
    <source>
        <tissue evidence="2">Nenye</tissue>
    </source>
</reference>
<proteinExistence type="predicted"/>
<dbReference type="SUPFAM" id="SSF56731">
    <property type="entry name" value="DNA primase core"/>
    <property type="match status" value="1"/>
</dbReference>
<dbReference type="Proteomes" id="UP001630127">
    <property type="component" value="Unassembled WGS sequence"/>
</dbReference>
<evidence type="ECO:0000313" key="2">
    <source>
        <dbReference type="EMBL" id="KAL3537963.1"/>
    </source>
</evidence>
<keyword evidence="3" id="KW-1185">Reference proteome</keyword>
<dbReference type="AlphaFoldDB" id="A0ABD3B3W5"/>
<evidence type="ECO:0000313" key="3">
    <source>
        <dbReference type="Proteomes" id="UP001630127"/>
    </source>
</evidence>